<proteinExistence type="predicted"/>
<dbReference type="AlphaFoldDB" id="A0A6C0KVA2"/>
<protein>
    <submittedName>
        <fullName evidence="1">Uncharacterized protein</fullName>
    </submittedName>
</protein>
<organism evidence="1">
    <name type="scientific">viral metagenome</name>
    <dbReference type="NCBI Taxonomy" id="1070528"/>
    <lineage>
        <taxon>unclassified sequences</taxon>
        <taxon>metagenomes</taxon>
        <taxon>organismal metagenomes</taxon>
    </lineage>
</organism>
<name>A0A6C0KVA2_9ZZZZ</name>
<evidence type="ECO:0000313" key="1">
    <source>
        <dbReference type="EMBL" id="QHU21066.1"/>
    </source>
</evidence>
<accession>A0A6C0KVA2</accession>
<reference evidence="1" key="1">
    <citation type="journal article" date="2020" name="Nature">
        <title>Giant virus diversity and host interactions through global metagenomics.</title>
        <authorList>
            <person name="Schulz F."/>
            <person name="Roux S."/>
            <person name="Paez-Espino D."/>
            <person name="Jungbluth S."/>
            <person name="Walsh D.A."/>
            <person name="Denef V.J."/>
            <person name="McMahon K.D."/>
            <person name="Konstantinidis K.T."/>
            <person name="Eloe-Fadrosh E.A."/>
            <person name="Kyrpides N.C."/>
            <person name="Woyke T."/>
        </authorList>
    </citation>
    <scope>NUCLEOTIDE SEQUENCE</scope>
    <source>
        <strain evidence="1">GVMAG-S-3300013094-100</strain>
    </source>
</reference>
<dbReference type="EMBL" id="MN740977">
    <property type="protein sequence ID" value="QHU21066.1"/>
    <property type="molecule type" value="Genomic_DNA"/>
</dbReference>
<sequence length="455" mass="50791">MDSRFICMILFILCIILFECYHKPIEYFDGTAVPDVPAATTANYMVFTTFQDNNSVWIINNIKAKLQITEISQQDPNAWSHFKSTAQSNPLQLYNGSSLFVCDPYDYDNDFSKFKVIGTSDKGYFIGLTSPQTGFHMSCILDIIDKTVGYFDHSDLYFIKAIINGYRLDKSRIHLKQLYKTDYIDLGYTLKSVVDVIITFVIPGSTFCSIIQTSSTVASSSALASALVSALVSASELQAISIMGFGNLDWERLRLFYPYTTKESVPNLSQILLGSSGANALVMSREENTFLPSMRLNVIQLYDTANPPQIVEEFITRLNNDSTYYDPSYRCYGDSNIDNKALCDSPYDVIGHPKVRYTVWDQPCVVDTDCPYFKADIKRGGCLQGGICEFPVGVKGIGFRKNINTGQFAPFCYNCDNAYDTTCCGGDNAAHSDLVFPGDTDVRKKSGQKLTLPIT</sequence>